<dbReference type="Proteomes" id="UP000001924">
    <property type="component" value="Chromosome"/>
</dbReference>
<evidence type="ECO:0000313" key="1">
    <source>
        <dbReference type="EMBL" id="AEI56611.1"/>
    </source>
</evidence>
<dbReference type="HOGENOM" id="CLU_142655_0_0_9"/>
<gene>
    <name evidence="1" type="ordered locus">HMPREF0538_20399</name>
</gene>
<accession>F8DM31</accession>
<protein>
    <submittedName>
        <fullName evidence="1">Uncharacterized protein</fullName>
    </submittedName>
</protein>
<dbReference type="KEGG" id="lru:HMPREF0538_20399"/>
<dbReference type="RefSeq" id="WP_013923809.1">
    <property type="nucleotide sequence ID" value="NC_015697.1"/>
</dbReference>
<dbReference type="InterPro" id="IPR016618">
    <property type="entry name" value="UCP014422"/>
</dbReference>
<evidence type="ECO:0000313" key="2">
    <source>
        <dbReference type="Proteomes" id="UP000001924"/>
    </source>
</evidence>
<dbReference type="EMBL" id="CP002844">
    <property type="protein sequence ID" value="AEI56611.1"/>
    <property type="molecule type" value="Genomic_DNA"/>
</dbReference>
<name>F8DM31_LIMRS</name>
<sequence>MPLFKKFPPIEKILEAYTAIADGHVKLENDQALVTSSNEAKTYTVTFHDNTYTSNDNASYWQGYLGYPGIAVLMLQGKLPYSKELAQQFAGVDWNKINQEYKRNYAQAADAVMTAKGIDKKKAETELHHVYNALKQLPIIVKRGSLRPPKAN</sequence>
<reference evidence="2" key="1">
    <citation type="submission" date="2011-06" db="EMBL/GenBank/DDBJ databases">
        <title>The complete genome of Lactobacillus reuteri ATCC 55730 / SD2112.</title>
        <authorList>
            <person name="Muzny D."/>
            <person name="Qin X."/>
            <person name="Buhay C."/>
            <person name="Dugan-Rocha S."/>
            <person name="Ding Y."/>
            <person name="Chen G."/>
            <person name="Hawes A."/>
            <person name="Holder M."/>
            <person name="Jhangiani S."/>
            <person name="Johnson A."/>
            <person name="Khan Z."/>
            <person name="Li Z."/>
            <person name="Liu W."/>
            <person name="Liu X."/>
            <person name="Perez L."/>
            <person name="Shen H."/>
            <person name="Wang Q."/>
            <person name="Watt J."/>
            <person name="Xi L."/>
            <person name="Xin Y."/>
            <person name="Zhou J."/>
            <person name="Deng J."/>
            <person name="Jiang H."/>
            <person name="Liu Y."/>
            <person name="Qu J."/>
            <person name="Song X.-Z."/>
            <person name="Zhang L."/>
            <person name="Villasana D."/>
            <person name="Johnson A."/>
            <person name="Liu J."/>
            <person name="Liyanage D."/>
            <person name="Lorensuhewa L."/>
            <person name="Robinson T."/>
            <person name="Song A."/>
            <person name="Song B.-B."/>
            <person name="Dinh H."/>
            <person name="Thornton R."/>
            <person name="Coyle M."/>
            <person name="Francisco L."/>
            <person name="Jackson L."/>
            <person name="Javaid M."/>
            <person name="Korchina V."/>
            <person name="Kovar C."/>
            <person name="Mata R."/>
            <person name="Mathew T."/>
            <person name="Ngo R."/>
            <person name="Nguyen L."/>
            <person name="Nguyen N."/>
            <person name="Okwuonu G."/>
            <person name="Ongeri F."/>
            <person name="Pham C."/>
            <person name="Simmons D."/>
            <person name="Wilczek-Boney K."/>
            <person name="Hale W."/>
            <person name="Jakkamsetti A."/>
            <person name="Pham P."/>
            <person name="Ruth R."/>
            <person name="San Lucas F."/>
            <person name="Warren J."/>
            <person name="Zhang J."/>
            <person name="Zhao Z."/>
            <person name="Zhou C."/>
            <person name="Zhu D."/>
            <person name="Lee S."/>
            <person name="Bess C."/>
            <person name="Blankenburg K."/>
            <person name="Forbes L."/>
            <person name="Fu Q."/>
            <person name="Gubbala S."/>
            <person name="Hirani K."/>
            <person name="Jayaseelan J.C."/>
            <person name="Lara F."/>
            <person name="Munidasa M."/>
            <person name="Palculict T."/>
            <person name="Patil S."/>
            <person name="Pu L.-L."/>
            <person name="Saada N."/>
            <person name="Tang L."/>
            <person name="Weissenberger G."/>
            <person name="Zhu Y."/>
            <person name="Hemphill L."/>
            <person name="Shang Y."/>
            <person name="Youmans B."/>
            <person name="Ayvaz T."/>
            <person name="Ross M."/>
            <person name="Santibanez J."/>
            <person name="Aqrawi P."/>
            <person name="Gross S."/>
            <person name="Joshi V."/>
            <person name="Fowler G."/>
            <person name="Nazareth L."/>
            <person name="Reid J."/>
            <person name="Worley K."/>
            <person name="Petrosino J."/>
            <person name="Highlander S."/>
            <person name="Gibbs R."/>
        </authorList>
    </citation>
    <scope>NUCLEOTIDE SEQUENCE [LARGE SCALE GENOMIC DNA]</scope>
    <source>
        <strain evidence="2">ATCC 55730 / SD2112</strain>
    </source>
</reference>
<organism evidence="1 2">
    <name type="scientific">Limosilactobacillus reuteri (strain ATCC 55730 / SD2112)</name>
    <name type="common">Lactobacillus reuteri</name>
    <dbReference type="NCBI Taxonomy" id="491077"/>
    <lineage>
        <taxon>Bacteria</taxon>
        <taxon>Bacillati</taxon>
        <taxon>Bacillota</taxon>
        <taxon>Bacilli</taxon>
        <taxon>Lactobacillales</taxon>
        <taxon>Lactobacillaceae</taxon>
        <taxon>Limosilactobacillus</taxon>
    </lineage>
</organism>
<dbReference type="PIRSF" id="PIRSF014422">
    <property type="entry name" value="UCP014422"/>
    <property type="match status" value="1"/>
</dbReference>
<dbReference type="AlphaFoldDB" id="F8DM31"/>
<proteinExistence type="predicted"/>